<name>A0A6B0TWL5_9RHOB</name>
<comment type="caution">
    <text evidence="2">The sequence shown here is derived from an EMBL/GenBank/DDBJ whole genome shotgun (WGS) entry which is preliminary data.</text>
</comment>
<organism evidence="2 3">
    <name type="scientific">Oceanomicrobium pacificus</name>
    <dbReference type="NCBI Taxonomy" id="2692916"/>
    <lineage>
        <taxon>Bacteria</taxon>
        <taxon>Pseudomonadati</taxon>
        <taxon>Pseudomonadota</taxon>
        <taxon>Alphaproteobacteria</taxon>
        <taxon>Rhodobacterales</taxon>
        <taxon>Paracoccaceae</taxon>
        <taxon>Oceanomicrobium</taxon>
    </lineage>
</organism>
<feature type="signal peptide" evidence="1">
    <location>
        <begin position="1"/>
        <end position="22"/>
    </location>
</feature>
<dbReference type="PROSITE" id="PS51257">
    <property type="entry name" value="PROKAR_LIPOPROTEIN"/>
    <property type="match status" value="1"/>
</dbReference>
<feature type="chain" id="PRO_5025633712" evidence="1">
    <location>
        <begin position="23"/>
        <end position="99"/>
    </location>
</feature>
<evidence type="ECO:0000256" key="1">
    <source>
        <dbReference type="SAM" id="SignalP"/>
    </source>
</evidence>
<accession>A0A6B0TWL5</accession>
<evidence type="ECO:0000313" key="3">
    <source>
        <dbReference type="Proteomes" id="UP000436016"/>
    </source>
</evidence>
<sequence>MQKAIALAPLLAVLGCSPAPQVAIDEPDPELNLLGGYRSGDDECRRAGESAFTIDFLDDAADLVACPTGSADAASLAATLPAQMVTQTQSYTLYSVARR</sequence>
<dbReference type="AlphaFoldDB" id="A0A6B0TWL5"/>
<evidence type="ECO:0000313" key="2">
    <source>
        <dbReference type="EMBL" id="MXU66135.1"/>
    </source>
</evidence>
<dbReference type="EMBL" id="WUWG01000005">
    <property type="protein sequence ID" value="MXU66135.1"/>
    <property type="molecule type" value="Genomic_DNA"/>
</dbReference>
<dbReference type="Proteomes" id="UP000436016">
    <property type="component" value="Unassembled WGS sequence"/>
</dbReference>
<reference evidence="2 3" key="1">
    <citation type="submission" date="2019-12" db="EMBL/GenBank/DDBJ databases">
        <title>Strain KN286 was isolated from seawater, which was collected from Caroline Seamount in the tropical western Pacific.</title>
        <authorList>
            <person name="Wang Q."/>
        </authorList>
    </citation>
    <scope>NUCLEOTIDE SEQUENCE [LARGE SCALE GENOMIC DNA]</scope>
    <source>
        <strain evidence="2 3">KN286</strain>
    </source>
</reference>
<proteinExistence type="predicted"/>
<dbReference type="RefSeq" id="WP_160855357.1">
    <property type="nucleotide sequence ID" value="NZ_WUWG01000005.1"/>
</dbReference>
<keyword evidence="3" id="KW-1185">Reference proteome</keyword>
<keyword evidence="1" id="KW-0732">Signal</keyword>
<gene>
    <name evidence="2" type="ORF">GSH16_11820</name>
</gene>
<protein>
    <submittedName>
        <fullName evidence="2">Uncharacterized protein</fullName>
    </submittedName>
</protein>